<comment type="subcellular location">
    <subcellularLocation>
        <location evidence="1">Bacterial flagellum</location>
    </subcellularLocation>
</comment>
<comment type="caution">
    <text evidence="6">The sequence shown here is derived from an EMBL/GenBank/DDBJ whole genome shotgun (WGS) entry which is preliminary data.</text>
</comment>
<evidence type="ECO:0000256" key="1">
    <source>
        <dbReference type="ARBA" id="ARBA00004365"/>
    </source>
</evidence>
<feature type="domain" description="Flagellin N-terminal" evidence="4">
    <location>
        <begin position="6"/>
        <end position="141"/>
    </location>
</feature>
<gene>
    <name evidence="6" type="ORF">J2Z37_001503</name>
</gene>
<keyword evidence="6" id="KW-0969">Cilium</keyword>
<evidence type="ECO:0000256" key="2">
    <source>
        <dbReference type="ARBA" id="ARBA00005709"/>
    </source>
</evidence>
<name>A0ABS4GMK1_9BACL</name>
<dbReference type="Proteomes" id="UP001519343">
    <property type="component" value="Unassembled WGS sequence"/>
</dbReference>
<proteinExistence type="inferred from homology"/>
<sequence length="290" mass="32674">MSVRITQSMLSNNMLHNLNRSYRSMDKYQDQLSSGKKINRPSDDPVVASRGMLYRSSLNEIEQYKRNAEDGLGWIDVTDEALNQVTNALHRVRELIVQGSNETYVQTSYDAIAQEVKQLKEHIGEIANTMIGDRFIFAGTDTKTQSKPFDGTNFVNQNTDEIKWEVGQGNLMKVNVNGVDIFPDIFTKIDQIVTDLQSGVNPNQRLDGLDQQMDNLLKERAVVGANMSRMEMMISRLDKTEVTTTKLLSDTEDVDVAQVITELTAQENVHRAALSAGSRIIQPTLVDFLR</sequence>
<dbReference type="RefSeq" id="WP_209809599.1">
    <property type="nucleotide sequence ID" value="NZ_JAGGKT010000003.1"/>
</dbReference>
<evidence type="ECO:0000313" key="6">
    <source>
        <dbReference type="EMBL" id="MBP1931502.1"/>
    </source>
</evidence>
<keyword evidence="3" id="KW-0975">Bacterial flagellum</keyword>
<organism evidence="6 7">
    <name type="scientific">Ammoniphilus resinae</name>
    <dbReference type="NCBI Taxonomy" id="861532"/>
    <lineage>
        <taxon>Bacteria</taxon>
        <taxon>Bacillati</taxon>
        <taxon>Bacillota</taxon>
        <taxon>Bacilli</taxon>
        <taxon>Bacillales</taxon>
        <taxon>Paenibacillaceae</taxon>
        <taxon>Aneurinibacillus group</taxon>
        <taxon>Ammoniphilus</taxon>
    </lineage>
</organism>
<dbReference type="PANTHER" id="PTHR42792:SF1">
    <property type="entry name" value="FLAGELLAR HOOK-ASSOCIATED PROTEIN 3"/>
    <property type="match status" value="1"/>
</dbReference>
<feature type="domain" description="Flagellin C-terminal" evidence="5">
    <location>
        <begin position="206"/>
        <end position="288"/>
    </location>
</feature>
<dbReference type="InterPro" id="IPR046358">
    <property type="entry name" value="Flagellin_C"/>
</dbReference>
<dbReference type="EMBL" id="JAGGKT010000003">
    <property type="protein sequence ID" value="MBP1931502.1"/>
    <property type="molecule type" value="Genomic_DNA"/>
</dbReference>
<keyword evidence="6" id="KW-0966">Cell projection</keyword>
<dbReference type="InterPro" id="IPR001029">
    <property type="entry name" value="Flagellin_N"/>
</dbReference>
<dbReference type="PANTHER" id="PTHR42792">
    <property type="entry name" value="FLAGELLIN"/>
    <property type="match status" value="1"/>
</dbReference>
<protein>
    <submittedName>
        <fullName evidence="6">Flagellar hook-associated protein 3 FlgL</fullName>
    </submittedName>
</protein>
<keyword evidence="7" id="KW-1185">Reference proteome</keyword>
<reference evidence="6 7" key="1">
    <citation type="submission" date="2021-03" db="EMBL/GenBank/DDBJ databases">
        <title>Genomic Encyclopedia of Type Strains, Phase IV (KMG-IV): sequencing the most valuable type-strain genomes for metagenomic binning, comparative biology and taxonomic classification.</title>
        <authorList>
            <person name="Goeker M."/>
        </authorList>
    </citation>
    <scope>NUCLEOTIDE SEQUENCE [LARGE SCALE GENOMIC DNA]</scope>
    <source>
        <strain evidence="6 7">DSM 24738</strain>
    </source>
</reference>
<dbReference type="Pfam" id="PF00700">
    <property type="entry name" value="Flagellin_C"/>
    <property type="match status" value="1"/>
</dbReference>
<evidence type="ECO:0000256" key="3">
    <source>
        <dbReference type="ARBA" id="ARBA00023143"/>
    </source>
</evidence>
<evidence type="ECO:0000259" key="4">
    <source>
        <dbReference type="Pfam" id="PF00669"/>
    </source>
</evidence>
<evidence type="ECO:0000313" key="7">
    <source>
        <dbReference type="Proteomes" id="UP001519343"/>
    </source>
</evidence>
<dbReference type="InterPro" id="IPR013384">
    <property type="entry name" value="Flagell_FlgL"/>
</dbReference>
<dbReference type="NCBIfam" id="TIGR02550">
    <property type="entry name" value="flagell_flgL"/>
    <property type="match status" value="1"/>
</dbReference>
<accession>A0ABS4GMK1</accession>
<dbReference type="InterPro" id="IPR001492">
    <property type="entry name" value="Flagellin"/>
</dbReference>
<comment type="similarity">
    <text evidence="2">Belongs to the bacterial flagellin family.</text>
</comment>
<dbReference type="SUPFAM" id="SSF64518">
    <property type="entry name" value="Phase 1 flagellin"/>
    <property type="match status" value="1"/>
</dbReference>
<evidence type="ECO:0000259" key="5">
    <source>
        <dbReference type="Pfam" id="PF00700"/>
    </source>
</evidence>
<keyword evidence="6" id="KW-0282">Flagellum</keyword>
<dbReference type="Gene3D" id="1.20.1330.10">
    <property type="entry name" value="f41 fragment of flagellin, N-terminal domain"/>
    <property type="match status" value="1"/>
</dbReference>
<dbReference type="Pfam" id="PF00669">
    <property type="entry name" value="Flagellin_N"/>
    <property type="match status" value="1"/>
</dbReference>